<evidence type="ECO:0000256" key="1">
    <source>
        <dbReference type="ARBA" id="ARBA00009451"/>
    </source>
</evidence>
<reference evidence="5" key="1">
    <citation type="submission" date="2023-03" db="UniProtKB">
        <authorList>
            <consortium name="EnsemblPlants"/>
        </authorList>
    </citation>
    <scope>IDENTIFICATION</scope>
</reference>
<dbReference type="PANTHER" id="PTHR11593">
    <property type="entry name" value="60S RIBOSOMAL PROTEIN L17"/>
    <property type="match status" value="1"/>
</dbReference>
<dbReference type="InterPro" id="IPR001063">
    <property type="entry name" value="Ribosomal_uL22"/>
</dbReference>
<evidence type="ECO:0000256" key="2">
    <source>
        <dbReference type="ARBA" id="ARBA00022980"/>
    </source>
</evidence>
<sequence>MHDSDQPLPLRVVYLCHHLRSHPLSLPLASVKIGFTLDCPTFYIVCKAKNKHSNGQGRWLIKSAKFILDLLKNAESNVKVKGLDVDSLIVSHIQVNIVVHLYVLNACLKAFKISLVGVLKLMNVMAQLANTKVEVWSEKPFAEEISNLSARRDVRNAFAPTVKSFFDEISININMFSSIMLNWVVSNTNSSFIITKELQWSLTFLMKIKQDFLEPNFLTYFQTHSSIFGLNTASGKNTLLLTPPSYKIAPNRGTITRVKFSVNNRFCPIRNSGACINRLTVLTAKEISGRLNSIEVSAGRHPNIPVSVSRSRRPIFVYSNRKKDSDKSRLAVKALNCDN</sequence>
<evidence type="ECO:0000256" key="4">
    <source>
        <dbReference type="RuleBase" id="RU004005"/>
    </source>
</evidence>
<keyword evidence="3 4" id="KW-0687">Ribonucleoprotein</keyword>
<dbReference type="PANTHER" id="PTHR11593:SF10">
    <property type="entry name" value="60S RIBOSOMAL PROTEIN L17"/>
    <property type="match status" value="1"/>
</dbReference>
<dbReference type="GO" id="GO:0002181">
    <property type="term" value="P:cytoplasmic translation"/>
    <property type="evidence" value="ECO:0007669"/>
    <property type="project" value="TreeGrafter"/>
</dbReference>
<dbReference type="SUPFAM" id="SSF54843">
    <property type="entry name" value="Ribosomal protein L22"/>
    <property type="match status" value="1"/>
</dbReference>
<dbReference type="InterPro" id="IPR005721">
    <property type="entry name" value="Ribosomal_uL22_euk/arc"/>
</dbReference>
<dbReference type="Gramene" id="MELO3C034324.2.1">
    <property type="protein sequence ID" value="MELO3C034324.2.1"/>
    <property type="gene ID" value="MELO3C034324.2"/>
</dbReference>
<comment type="similarity">
    <text evidence="1 4">Belongs to the universal ribosomal protein uL22 family.</text>
</comment>
<protein>
    <submittedName>
        <fullName evidence="5">Uncharacterized protein</fullName>
    </submittedName>
</protein>
<dbReference type="Pfam" id="PF00237">
    <property type="entry name" value="Ribosomal_L22"/>
    <property type="match status" value="1"/>
</dbReference>
<dbReference type="GO" id="GO:0022625">
    <property type="term" value="C:cytosolic large ribosomal subunit"/>
    <property type="evidence" value="ECO:0007669"/>
    <property type="project" value="TreeGrafter"/>
</dbReference>
<dbReference type="AlphaFoldDB" id="A0A9I9EIL7"/>
<accession>A0A9I9EIL7</accession>
<evidence type="ECO:0000313" key="5">
    <source>
        <dbReference type="EnsemblPlants" id="MELO3C034324.2.1"/>
    </source>
</evidence>
<dbReference type="GO" id="GO:0003735">
    <property type="term" value="F:structural constituent of ribosome"/>
    <property type="evidence" value="ECO:0007669"/>
    <property type="project" value="InterPro"/>
</dbReference>
<dbReference type="Gene3D" id="3.90.470.10">
    <property type="entry name" value="Ribosomal protein L22/L17"/>
    <property type="match status" value="1"/>
</dbReference>
<dbReference type="EnsemblPlants" id="MELO3C034324.2.1">
    <property type="protein sequence ID" value="MELO3C034324.2.1"/>
    <property type="gene ID" value="MELO3C034324.2"/>
</dbReference>
<keyword evidence="2 4" id="KW-0689">Ribosomal protein</keyword>
<organism evidence="5">
    <name type="scientific">Cucumis melo</name>
    <name type="common">Muskmelon</name>
    <dbReference type="NCBI Taxonomy" id="3656"/>
    <lineage>
        <taxon>Eukaryota</taxon>
        <taxon>Viridiplantae</taxon>
        <taxon>Streptophyta</taxon>
        <taxon>Embryophyta</taxon>
        <taxon>Tracheophyta</taxon>
        <taxon>Spermatophyta</taxon>
        <taxon>Magnoliopsida</taxon>
        <taxon>eudicotyledons</taxon>
        <taxon>Gunneridae</taxon>
        <taxon>Pentapetalae</taxon>
        <taxon>rosids</taxon>
        <taxon>fabids</taxon>
        <taxon>Cucurbitales</taxon>
        <taxon>Cucurbitaceae</taxon>
        <taxon>Benincaseae</taxon>
        <taxon>Cucumis</taxon>
    </lineage>
</organism>
<proteinExistence type="inferred from homology"/>
<evidence type="ECO:0000256" key="3">
    <source>
        <dbReference type="ARBA" id="ARBA00023274"/>
    </source>
</evidence>
<name>A0A9I9EIL7_CUCME</name>
<dbReference type="InterPro" id="IPR036394">
    <property type="entry name" value="Ribosomal_uL22_sf"/>
</dbReference>